<accession>X0XM36</accession>
<sequence>MSPGYVTGSGPQASYGPGYWVEGVELVSGGGHAAVVLHGSDGWGLLAAWRARRQYIWAAGERNVFGILRFLFARAGLEFSSVGSSSESANLYPAFTVHPGESGLTAVRRLLAFLPDVIYLRGEFAFLKEPLATESAAYAYGTEHALLRGRYRAGAVEPNRAQVFGDEVFAERLDWPGVEAVYDRLVQVHDQTLTSVAQAEDRGDAVLRKAALAAANGEIVVPVNCGQELYDVIEVT</sequence>
<evidence type="ECO:0000313" key="1">
    <source>
        <dbReference type="EMBL" id="GAG37718.1"/>
    </source>
</evidence>
<proteinExistence type="predicted"/>
<organism evidence="1">
    <name type="scientific">marine sediment metagenome</name>
    <dbReference type="NCBI Taxonomy" id="412755"/>
    <lineage>
        <taxon>unclassified sequences</taxon>
        <taxon>metagenomes</taxon>
        <taxon>ecological metagenomes</taxon>
    </lineage>
</organism>
<gene>
    <name evidence="1" type="ORF">S01H1_74541</name>
</gene>
<protein>
    <submittedName>
        <fullName evidence="1">Uncharacterized protein</fullName>
    </submittedName>
</protein>
<dbReference type="EMBL" id="BARS01049879">
    <property type="protein sequence ID" value="GAG37718.1"/>
    <property type="molecule type" value="Genomic_DNA"/>
</dbReference>
<feature type="non-terminal residue" evidence="1">
    <location>
        <position position="236"/>
    </location>
</feature>
<comment type="caution">
    <text evidence="1">The sequence shown here is derived from an EMBL/GenBank/DDBJ whole genome shotgun (WGS) entry which is preliminary data.</text>
</comment>
<reference evidence="1" key="1">
    <citation type="journal article" date="2014" name="Front. Microbiol.">
        <title>High frequency of phylogenetically diverse reductive dehalogenase-homologous genes in deep subseafloor sedimentary metagenomes.</title>
        <authorList>
            <person name="Kawai M."/>
            <person name="Futagami T."/>
            <person name="Toyoda A."/>
            <person name="Takaki Y."/>
            <person name="Nishi S."/>
            <person name="Hori S."/>
            <person name="Arai W."/>
            <person name="Tsubouchi T."/>
            <person name="Morono Y."/>
            <person name="Uchiyama I."/>
            <person name="Ito T."/>
            <person name="Fujiyama A."/>
            <person name="Inagaki F."/>
            <person name="Takami H."/>
        </authorList>
    </citation>
    <scope>NUCLEOTIDE SEQUENCE</scope>
    <source>
        <strain evidence="1">Expedition CK06-06</strain>
    </source>
</reference>
<name>X0XM36_9ZZZZ</name>
<dbReference type="AlphaFoldDB" id="X0XM36"/>